<evidence type="ECO:0000313" key="3">
    <source>
        <dbReference type="Proteomes" id="UP001501410"/>
    </source>
</evidence>
<dbReference type="RefSeq" id="WP_344825719.1">
    <property type="nucleotide sequence ID" value="NZ_BAABEZ010000022.1"/>
</dbReference>
<reference evidence="3" key="1">
    <citation type="journal article" date="2019" name="Int. J. Syst. Evol. Microbiol.">
        <title>The Global Catalogue of Microorganisms (GCM) 10K type strain sequencing project: providing services to taxonomists for standard genome sequencing and annotation.</title>
        <authorList>
            <consortium name="The Broad Institute Genomics Platform"/>
            <consortium name="The Broad Institute Genome Sequencing Center for Infectious Disease"/>
            <person name="Wu L."/>
            <person name="Ma J."/>
        </authorList>
    </citation>
    <scope>NUCLEOTIDE SEQUENCE [LARGE SCALE GENOMIC DNA]</scope>
    <source>
        <strain evidence="3">JCM 31921</strain>
    </source>
</reference>
<accession>A0ABP8MVC0</accession>
<keyword evidence="3" id="KW-1185">Reference proteome</keyword>
<keyword evidence="1" id="KW-0812">Transmembrane</keyword>
<dbReference type="Proteomes" id="UP001501410">
    <property type="component" value="Unassembled WGS sequence"/>
</dbReference>
<evidence type="ECO:0000256" key="1">
    <source>
        <dbReference type="SAM" id="Phobius"/>
    </source>
</evidence>
<comment type="caution">
    <text evidence="2">The sequence shown here is derived from an EMBL/GenBank/DDBJ whole genome shotgun (WGS) entry which is preliminary data.</text>
</comment>
<dbReference type="EMBL" id="BAABEZ010000022">
    <property type="protein sequence ID" value="GAA4455094.1"/>
    <property type="molecule type" value="Genomic_DNA"/>
</dbReference>
<sequence>MGNNNQASGFLSFFQSRKGLRINIIINIIGLIFFSSILAYSYSWAKSAEKIGMGFFIFLSFSNIVTNTLKLRRKSREEELPQS</sequence>
<feature type="transmembrane region" description="Helical" evidence="1">
    <location>
        <begin position="24"/>
        <end position="45"/>
    </location>
</feature>
<proteinExistence type="predicted"/>
<keyword evidence="1" id="KW-1133">Transmembrane helix</keyword>
<protein>
    <submittedName>
        <fullName evidence="2">Uncharacterized protein</fullName>
    </submittedName>
</protein>
<organism evidence="2 3">
    <name type="scientific">Rurimicrobium arvi</name>
    <dbReference type="NCBI Taxonomy" id="2049916"/>
    <lineage>
        <taxon>Bacteria</taxon>
        <taxon>Pseudomonadati</taxon>
        <taxon>Bacteroidota</taxon>
        <taxon>Chitinophagia</taxon>
        <taxon>Chitinophagales</taxon>
        <taxon>Chitinophagaceae</taxon>
        <taxon>Rurimicrobium</taxon>
    </lineage>
</organism>
<keyword evidence="1" id="KW-0472">Membrane</keyword>
<gene>
    <name evidence="2" type="ORF">GCM10023092_18180</name>
</gene>
<evidence type="ECO:0000313" key="2">
    <source>
        <dbReference type="EMBL" id="GAA4455094.1"/>
    </source>
</evidence>
<name>A0ABP8MVC0_9BACT</name>
<feature type="transmembrane region" description="Helical" evidence="1">
    <location>
        <begin position="51"/>
        <end position="69"/>
    </location>
</feature>